<name>A0AA48I9H7_9TREE</name>
<evidence type="ECO:0000313" key="3">
    <source>
        <dbReference type="Proteomes" id="UP001233271"/>
    </source>
</evidence>
<accession>A0AA48I9H7</accession>
<keyword evidence="3" id="KW-1185">Reference proteome</keyword>
<organism evidence="2 3">
    <name type="scientific">Cutaneotrichosporon cavernicola</name>
    <dbReference type="NCBI Taxonomy" id="279322"/>
    <lineage>
        <taxon>Eukaryota</taxon>
        <taxon>Fungi</taxon>
        <taxon>Dikarya</taxon>
        <taxon>Basidiomycota</taxon>
        <taxon>Agaricomycotina</taxon>
        <taxon>Tremellomycetes</taxon>
        <taxon>Trichosporonales</taxon>
        <taxon>Trichosporonaceae</taxon>
        <taxon>Cutaneotrichosporon</taxon>
    </lineage>
</organism>
<dbReference type="EMBL" id="AP028213">
    <property type="protein sequence ID" value="BEI88667.1"/>
    <property type="molecule type" value="Genomic_DNA"/>
</dbReference>
<reference evidence="2" key="1">
    <citation type="journal article" date="2023" name="BMC Genomics">
        <title>Chromosome-level genome assemblies of Cutaneotrichosporon spp. (Trichosporonales, Basidiomycota) reveal imbalanced evolution between nucleotide sequences and chromosome synteny.</title>
        <authorList>
            <person name="Kobayashi Y."/>
            <person name="Kayamori A."/>
            <person name="Aoki K."/>
            <person name="Shiwa Y."/>
            <person name="Matsutani M."/>
            <person name="Fujita N."/>
            <person name="Sugita T."/>
            <person name="Iwasaki W."/>
            <person name="Tanaka N."/>
            <person name="Takashima M."/>
        </authorList>
    </citation>
    <scope>NUCLEOTIDE SEQUENCE</scope>
    <source>
        <strain evidence="2">HIS019</strain>
    </source>
</reference>
<feature type="compositionally biased region" description="Acidic residues" evidence="1">
    <location>
        <begin position="417"/>
        <end position="439"/>
    </location>
</feature>
<feature type="compositionally biased region" description="Low complexity" evidence="1">
    <location>
        <begin position="147"/>
        <end position="163"/>
    </location>
</feature>
<sequence length="439" mass="47055">MTYRFHITSGELELLKLNLAIQLPSSRINHHTLAYIAALPGSMQRILLVLHDLLPPPPLEAWLGNPVATDSTSVSLAPDLLPKIPTSSFGNGPKLSSQMYSFDYPAPLSNSSPAASTAAEAIPAVINKLYEQETTPYGRSKAFSKILPPHSSPTPLASSSTAANNRGLSLPHLSTPRSPAPSSGPSPSTAASKRKFCDLFDDDTPIKSLKRPAISVPPTRFSLALPPITSAARRHDTSQVGSSSAKRKRHRLDDGMPSKSPKRPAVSASPLAFHLALPPTGPVRNHQGASSFHTRYKARGSEEPAAKENGIAHKGKGKTAEYRLKSEERKQTANELSQAASGSQMEGHHSIPADGEGPVLECTSIGPQDKEPTDVIDLTLLEDTDDDEGDDLEEGPIGDHIARDPPGPAPAVHQPNEEEDEERGDDEESEDELEEVPIY</sequence>
<dbReference type="GeneID" id="85492538"/>
<protein>
    <submittedName>
        <fullName evidence="2">Uncharacterized protein</fullName>
    </submittedName>
</protein>
<dbReference type="RefSeq" id="XP_060453933.1">
    <property type="nucleotide sequence ID" value="XM_060596995.1"/>
</dbReference>
<gene>
    <name evidence="2" type="ORF">CcaverHIS019_0200290</name>
</gene>
<feature type="compositionally biased region" description="Polar residues" evidence="1">
    <location>
        <begin position="333"/>
        <end position="344"/>
    </location>
</feature>
<feature type="region of interest" description="Disordered" evidence="1">
    <location>
        <begin position="141"/>
        <end position="192"/>
    </location>
</feature>
<evidence type="ECO:0000256" key="1">
    <source>
        <dbReference type="SAM" id="MobiDB-lite"/>
    </source>
</evidence>
<dbReference type="Proteomes" id="UP001233271">
    <property type="component" value="Chromosome 2"/>
</dbReference>
<dbReference type="KEGG" id="ccac:CcaHIS019_0200290"/>
<dbReference type="AlphaFoldDB" id="A0AA48I9H7"/>
<feature type="region of interest" description="Disordered" evidence="1">
    <location>
        <begin position="219"/>
        <end position="439"/>
    </location>
</feature>
<proteinExistence type="predicted"/>
<feature type="compositionally biased region" description="Acidic residues" evidence="1">
    <location>
        <begin position="380"/>
        <end position="396"/>
    </location>
</feature>
<feature type="compositionally biased region" description="Basic and acidic residues" evidence="1">
    <location>
        <begin position="318"/>
        <end position="332"/>
    </location>
</feature>
<evidence type="ECO:0000313" key="2">
    <source>
        <dbReference type="EMBL" id="BEI88667.1"/>
    </source>
</evidence>